<keyword evidence="3" id="KW-1185">Reference proteome</keyword>
<proteinExistence type="predicted"/>
<dbReference type="Proteomes" id="UP001566331">
    <property type="component" value="Unassembled WGS sequence"/>
</dbReference>
<gene>
    <name evidence="2" type="ORF">AB6713_11530</name>
</gene>
<reference evidence="2 3" key="1">
    <citation type="submission" date="2024-07" db="EMBL/GenBank/DDBJ databases">
        <title>Luteimonas salilacus sp. nov., isolated from the shore soil of Salt Lake in Tibet of China.</title>
        <authorList>
            <person name="Zhang X."/>
            <person name="Li A."/>
        </authorList>
    </citation>
    <scope>NUCLEOTIDE SEQUENCE [LARGE SCALE GENOMIC DNA]</scope>
    <source>
        <strain evidence="2 3">B3-2-R+30</strain>
    </source>
</reference>
<evidence type="ECO:0000313" key="3">
    <source>
        <dbReference type="Proteomes" id="UP001566331"/>
    </source>
</evidence>
<sequence length="61" mass="6632">MNAMPARNPAPQAATPGPVATTTVRREHRTRDFGVGYGSSSGYATDRHYIGNHLVSRFRCA</sequence>
<feature type="compositionally biased region" description="Low complexity" evidence="1">
    <location>
        <begin position="9"/>
        <end position="23"/>
    </location>
</feature>
<feature type="region of interest" description="Disordered" evidence="1">
    <location>
        <begin position="1"/>
        <end position="43"/>
    </location>
</feature>
<name>A0ABV4HR65_9GAMM</name>
<dbReference type="EMBL" id="JBFWIC010000014">
    <property type="protein sequence ID" value="MEZ0475242.1"/>
    <property type="molecule type" value="Genomic_DNA"/>
</dbReference>
<comment type="caution">
    <text evidence="2">The sequence shown here is derived from an EMBL/GenBank/DDBJ whole genome shotgun (WGS) entry which is preliminary data.</text>
</comment>
<dbReference type="RefSeq" id="WP_370564679.1">
    <property type="nucleotide sequence ID" value="NZ_JBFWIB010000009.1"/>
</dbReference>
<protein>
    <submittedName>
        <fullName evidence="2">Uncharacterized protein</fullName>
    </submittedName>
</protein>
<accession>A0ABV4HR65</accession>
<organism evidence="2 3">
    <name type="scientific">Luteimonas salinilitoris</name>
    <dbReference type="NCBI Taxonomy" id="3237697"/>
    <lineage>
        <taxon>Bacteria</taxon>
        <taxon>Pseudomonadati</taxon>
        <taxon>Pseudomonadota</taxon>
        <taxon>Gammaproteobacteria</taxon>
        <taxon>Lysobacterales</taxon>
        <taxon>Lysobacteraceae</taxon>
        <taxon>Luteimonas</taxon>
    </lineage>
</organism>
<evidence type="ECO:0000313" key="2">
    <source>
        <dbReference type="EMBL" id="MEZ0475242.1"/>
    </source>
</evidence>
<evidence type="ECO:0000256" key="1">
    <source>
        <dbReference type="SAM" id="MobiDB-lite"/>
    </source>
</evidence>